<reference evidence="1" key="1">
    <citation type="submission" date="2022-03" db="EMBL/GenBank/DDBJ databases">
        <authorList>
            <person name="Sayadi A."/>
        </authorList>
    </citation>
    <scope>NUCLEOTIDE SEQUENCE</scope>
</reference>
<dbReference type="AlphaFoldDB" id="A0A9P0Q9N1"/>
<evidence type="ECO:0008006" key="3">
    <source>
        <dbReference type="Google" id="ProtNLM"/>
    </source>
</evidence>
<dbReference type="EMBL" id="CAKOFQ010008512">
    <property type="protein sequence ID" value="CAH2014530.1"/>
    <property type="molecule type" value="Genomic_DNA"/>
</dbReference>
<organism evidence="1 2">
    <name type="scientific">Acanthoscelides obtectus</name>
    <name type="common">Bean weevil</name>
    <name type="synonym">Bruchus obtectus</name>
    <dbReference type="NCBI Taxonomy" id="200917"/>
    <lineage>
        <taxon>Eukaryota</taxon>
        <taxon>Metazoa</taxon>
        <taxon>Ecdysozoa</taxon>
        <taxon>Arthropoda</taxon>
        <taxon>Hexapoda</taxon>
        <taxon>Insecta</taxon>
        <taxon>Pterygota</taxon>
        <taxon>Neoptera</taxon>
        <taxon>Endopterygota</taxon>
        <taxon>Coleoptera</taxon>
        <taxon>Polyphaga</taxon>
        <taxon>Cucujiformia</taxon>
        <taxon>Chrysomeloidea</taxon>
        <taxon>Chrysomelidae</taxon>
        <taxon>Bruchinae</taxon>
        <taxon>Bruchini</taxon>
        <taxon>Acanthoscelides</taxon>
    </lineage>
</organism>
<dbReference type="Proteomes" id="UP001152888">
    <property type="component" value="Unassembled WGS sequence"/>
</dbReference>
<dbReference type="PROSITE" id="PS51257">
    <property type="entry name" value="PROKAR_LIPOPROTEIN"/>
    <property type="match status" value="1"/>
</dbReference>
<evidence type="ECO:0000313" key="1">
    <source>
        <dbReference type="EMBL" id="CAH2014530.1"/>
    </source>
</evidence>
<keyword evidence="2" id="KW-1185">Reference proteome</keyword>
<accession>A0A9P0Q9N1</accession>
<name>A0A9P0Q9N1_ACAOB</name>
<gene>
    <name evidence="1" type="ORF">ACAOBT_LOCUS34178</name>
</gene>
<proteinExistence type="predicted"/>
<comment type="caution">
    <text evidence="1">The sequence shown here is derived from an EMBL/GenBank/DDBJ whole genome shotgun (WGS) entry which is preliminary data.</text>
</comment>
<sequence length="51" mass="5599">MLISVFKLNLLKFSFVLSSVSSSCIMTFVSSMSPYGLIIHEGITIVKISQT</sequence>
<evidence type="ECO:0000313" key="2">
    <source>
        <dbReference type="Proteomes" id="UP001152888"/>
    </source>
</evidence>
<protein>
    <recommendedName>
        <fullName evidence="3">Lipoprotein</fullName>
    </recommendedName>
</protein>